<accession>A0A1K0JCF0</accession>
<evidence type="ECO:0000313" key="2">
    <source>
        <dbReference type="EMBL" id="SCU76806.1"/>
    </source>
</evidence>
<dbReference type="Pfam" id="PF12697">
    <property type="entry name" value="Abhydrolase_6"/>
    <property type="match status" value="1"/>
</dbReference>
<dbReference type="RefSeq" id="WP_340526521.1">
    <property type="nucleotide sequence ID" value="NZ_FMSH01000273.1"/>
</dbReference>
<reference evidence="2" key="1">
    <citation type="submission" date="2016-09" db="EMBL/GenBank/DDBJ databases">
        <authorList>
            <person name="Capua I."/>
            <person name="De Benedictis P."/>
            <person name="Joannis T."/>
            <person name="Lombin L.H."/>
            <person name="Cattoli G."/>
        </authorList>
    </citation>
    <scope>NUCLEOTIDE SEQUENCE</scope>
    <source>
        <strain evidence="2">B9</strain>
    </source>
</reference>
<name>A0A1K0JCF0_CUPNE</name>
<dbReference type="EMBL" id="FMSH01000273">
    <property type="protein sequence ID" value="SCU76806.1"/>
    <property type="molecule type" value="Genomic_DNA"/>
</dbReference>
<dbReference type="AlphaFoldDB" id="A0A1K0JCF0"/>
<dbReference type="InterPro" id="IPR029058">
    <property type="entry name" value="AB_hydrolase_fold"/>
</dbReference>
<organism evidence="2">
    <name type="scientific">Cupriavidus necator</name>
    <name type="common">Alcaligenes eutrophus</name>
    <name type="synonym">Ralstonia eutropha</name>
    <dbReference type="NCBI Taxonomy" id="106590"/>
    <lineage>
        <taxon>Bacteria</taxon>
        <taxon>Pseudomonadati</taxon>
        <taxon>Pseudomonadota</taxon>
        <taxon>Betaproteobacteria</taxon>
        <taxon>Burkholderiales</taxon>
        <taxon>Burkholderiaceae</taxon>
        <taxon>Cupriavidus</taxon>
    </lineage>
</organism>
<dbReference type="PANTHER" id="PTHR43798">
    <property type="entry name" value="MONOACYLGLYCEROL LIPASE"/>
    <property type="match status" value="1"/>
</dbReference>
<dbReference type="GO" id="GO:0016020">
    <property type="term" value="C:membrane"/>
    <property type="evidence" value="ECO:0007669"/>
    <property type="project" value="TreeGrafter"/>
</dbReference>
<feature type="domain" description="AB hydrolase-1" evidence="1">
    <location>
        <begin position="60"/>
        <end position="297"/>
    </location>
</feature>
<dbReference type="PRINTS" id="PR00111">
    <property type="entry name" value="ABHYDROLASE"/>
</dbReference>
<evidence type="ECO:0000259" key="1">
    <source>
        <dbReference type="Pfam" id="PF12697"/>
    </source>
</evidence>
<gene>
    <name evidence="2" type="ORF">CNECB9_3440003</name>
</gene>
<dbReference type="Gene3D" id="3.40.50.1820">
    <property type="entry name" value="alpha/beta hydrolase"/>
    <property type="match status" value="1"/>
</dbReference>
<dbReference type="InterPro" id="IPR050266">
    <property type="entry name" value="AB_hydrolase_sf"/>
</dbReference>
<dbReference type="InterPro" id="IPR000073">
    <property type="entry name" value="AB_hydrolase_1"/>
</dbReference>
<dbReference type="SUPFAM" id="SSF53474">
    <property type="entry name" value="alpha/beta-Hydrolases"/>
    <property type="match status" value="1"/>
</dbReference>
<proteinExistence type="predicted"/>
<dbReference type="PANTHER" id="PTHR43798:SF33">
    <property type="entry name" value="HYDROLASE, PUTATIVE (AFU_ORTHOLOGUE AFUA_2G14860)-RELATED"/>
    <property type="match status" value="1"/>
</dbReference>
<sequence>MPTQAAPAATPKTSIAVTAVEPLKSIWAELRGVSFTQGWLDADGIQTRYLHAGERSKPALILLHGVGGHAEAYVRNLKAHAEHFDVWAIDMIGHGWTDKPDGPREVPAYVDHVIRVLDALGIERASFSGESLGGWVASQLAIDHPERVERLVLNTAGGSQADPVVMERLKTLSMRAVEDPSWDFIKARVEWLMADKSKVFDDLVATRQAIYAQPGMVEAQRGNMILQDMETRQRNILRAEDYGRIQAPTLVLWTSDDPTADVSEGRRIATMIPGALFTVMDGCGHWPQFEDADTFNRIHLNFLLGKPVPEATTV</sequence>
<protein>
    <recommendedName>
        <fullName evidence="1">AB hydrolase-1 domain-containing protein</fullName>
    </recommendedName>
</protein>